<dbReference type="Pfam" id="PF04149">
    <property type="entry name" value="DUF397"/>
    <property type="match status" value="1"/>
</dbReference>
<feature type="region of interest" description="Disordered" evidence="1">
    <location>
        <begin position="1"/>
        <end position="22"/>
    </location>
</feature>
<evidence type="ECO:0000313" key="4">
    <source>
        <dbReference type="Proteomes" id="UP000601027"/>
    </source>
</evidence>
<proteinExistence type="predicted"/>
<name>A0ABS1XPJ6_9ACTN</name>
<feature type="domain" description="DUF397" evidence="2">
    <location>
        <begin position="9"/>
        <end position="61"/>
    </location>
</feature>
<accession>A0ABS1XPJ6</accession>
<dbReference type="EMBL" id="JAEVHM010000010">
    <property type="protein sequence ID" value="MBM0231180.1"/>
    <property type="molecule type" value="Genomic_DNA"/>
</dbReference>
<dbReference type="Proteomes" id="UP000601027">
    <property type="component" value="Unassembled WGS sequence"/>
</dbReference>
<evidence type="ECO:0000256" key="1">
    <source>
        <dbReference type="SAM" id="MobiDB-lite"/>
    </source>
</evidence>
<evidence type="ECO:0000313" key="3">
    <source>
        <dbReference type="EMBL" id="MBM0231180.1"/>
    </source>
</evidence>
<dbReference type="InterPro" id="IPR007278">
    <property type="entry name" value="DUF397"/>
</dbReference>
<evidence type="ECO:0000259" key="2">
    <source>
        <dbReference type="Pfam" id="PF04149"/>
    </source>
</evidence>
<dbReference type="RefSeq" id="WP_203173654.1">
    <property type="nucleotide sequence ID" value="NZ_JAEVHM010000010.1"/>
</dbReference>
<protein>
    <submittedName>
        <fullName evidence="3">DUF397 domain-containing protein</fullName>
    </submittedName>
</protein>
<keyword evidence="4" id="KW-1185">Reference proteome</keyword>
<sequence length="67" mass="7170">MNQADASRAQWRKSSRSSGNGQCVEVADFDTTVALRDSKDPSGPVLVFERAAWASFLAGAKNGIPRS</sequence>
<reference evidence="3 4" key="1">
    <citation type="submission" date="2021-01" db="EMBL/GenBank/DDBJ databases">
        <title>Draft genome sequence of Micromonospora sp. strain STR1_7.</title>
        <authorList>
            <person name="Karlyshev A."/>
            <person name="Jawad R."/>
        </authorList>
    </citation>
    <scope>NUCLEOTIDE SEQUENCE [LARGE SCALE GENOMIC DNA]</scope>
    <source>
        <strain evidence="3 4">STR1-7</strain>
    </source>
</reference>
<comment type="caution">
    <text evidence="3">The sequence shown here is derived from an EMBL/GenBank/DDBJ whole genome shotgun (WGS) entry which is preliminary data.</text>
</comment>
<organism evidence="3 4">
    <name type="scientific">Micromonospora parastrephiae</name>
    <dbReference type="NCBI Taxonomy" id="2806101"/>
    <lineage>
        <taxon>Bacteria</taxon>
        <taxon>Bacillati</taxon>
        <taxon>Actinomycetota</taxon>
        <taxon>Actinomycetes</taxon>
        <taxon>Micromonosporales</taxon>
        <taxon>Micromonosporaceae</taxon>
        <taxon>Micromonospora</taxon>
    </lineage>
</organism>
<gene>
    <name evidence="3" type="ORF">JNW91_04370</name>
</gene>